<sequence>MITEKVDLDGRPFTLDRPDAPAEDGVVFVLNLHGAGSLGPWQREYFPVHDHVDEYGLVVATPTAQTKVPFRRWVAEADDAYLQAVVEDVLARYPGQVRSFWLAAHSQGSLTSNRLLRTDWWADRVDGWLSLGGGRLGQAPLAEGFGPPLQPGQQPIPPEVRARMFSVAEGLPSAEFSFVYTAGEHEIVSLPDTSPWAERFGGGDRVRLDDVVDDQPGRIHDTRPGGSTLAWGRLPGPGTAEVYVYPGLRGDLVVADVLRKGKGHTEGLEPQVVRTLVEFMVGAPGGKVQRNR</sequence>
<evidence type="ECO:0000313" key="2">
    <source>
        <dbReference type="Proteomes" id="UP000199406"/>
    </source>
</evidence>
<dbReference type="STRING" id="1550231.SAMN05660662_1377"/>
<keyword evidence="2" id="KW-1185">Reference proteome</keyword>
<gene>
    <name evidence="1" type="ORF">SAMN05660662_1377</name>
</gene>
<reference evidence="2" key="1">
    <citation type="submission" date="2016-10" db="EMBL/GenBank/DDBJ databases">
        <authorList>
            <person name="Varghese N."/>
            <person name="Submissions S."/>
        </authorList>
    </citation>
    <scope>NUCLEOTIDE SEQUENCE [LARGE SCALE GENOMIC DNA]</scope>
    <source>
        <strain evidence="2">DSM 44268</strain>
    </source>
</reference>
<protein>
    <recommendedName>
        <fullName evidence="3">Alpha/beta hydrolase</fullName>
    </recommendedName>
</protein>
<dbReference type="SUPFAM" id="SSF53474">
    <property type="entry name" value="alpha/beta-Hydrolases"/>
    <property type="match status" value="1"/>
</dbReference>
<name>A0A1G7J9I7_9ACTN</name>
<evidence type="ECO:0000313" key="1">
    <source>
        <dbReference type="EMBL" id="SDF21590.1"/>
    </source>
</evidence>
<dbReference type="AlphaFoldDB" id="A0A1G7J9I7"/>
<organism evidence="1 2">
    <name type="scientific">Blastococcus aurantiacus</name>
    <dbReference type="NCBI Taxonomy" id="1550231"/>
    <lineage>
        <taxon>Bacteria</taxon>
        <taxon>Bacillati</taxon>
        <taxon>Actinomycetota</taxon>
        <taxon>Actinomycetes</taxon>
        <taxon>Geodermatophilales</taxon>
        <taxon>Geodermatophilaceae</taxon>
        <taxon>Blastococcus</taxon>
    </lineage>
</organism>
<dbReference type="EMBL" id="FNBT01000002">
    <property type="protein sequence ID" value="SDF21590.1"/>
    <property type="molecule type" value="Genomic_DNA"/>
</dbReference>
<dbReference type="InterPro" id="IPR029058">
    <property type="entry name" value="AB_hydrolase_fold"/>
</dbReference>
<dbReference type="Gene3D" id="3.40.50.1820">
    <property type="entry name" value="alpha/beta hydrolase"/>
    <property type="match status" value="1"/>
</dbReference>
<evidence type="ECO:0008006" key="3">
    <source>
        <dbReference type="Google" id="ProtNLM"/>
    </source>
</evidence>
<dbReference type="OrthoDB" id="8871309at2"/>
<dbReference type="Proteomes" id="UP000199406">
    <property type="component" value="Unassembled WGS sequence"/>
</dbReference>
<accession>A0A1G7J9I7</accession>
<dbReference type="RefSeq" id="WP_091764468.1">
    <property type="nucleotide sequence ID" value="NZ_FNBT01000002.1"/>
</dbReference>
<proteinExistence type="predicted"/>